<evidence type="ECO:0000313" key="3">
    <source>
        <dbReference type="Proteomes" id="UP001484535"/>
    </source>
</evidence>
<gene>
    <name evidence="2" type="ORF">ABDJ38_07770</name>
</gene>
<dbReference type="Pfam" id="PF06347">
    <property type="entry name" value="SH3_4"/>
    <property type="match status" value="2"/>
</dbReference>
<dbReference type="InterPro" id="IPR010466">
    <property type="entry name" value="DUF1058"/>
</dbReference>
<proteinExistence type="predicted"/>
<protein>
    <submittedName>
        <fullName evidence="2">SH3 domain-containing protein</fullName>
    </submittedName>
</protein>
<feature type="chain" id="PRO_5046789308" evidence="1">
    <location>
        <begin position="25"/>
        <end position="162"/>
    </location>
</feature>
<comment type="caution">
    <text evidence="2">The sequence shown here is derived from an EMBL/GenBank/DDBJ whole genome shotgun (WGS) entry which is preliminary data.</text>
</comment>
<sequence length="162" mass="17521">MFTRQIIPAVLAIGCALGAGVSAAAVSAQTSETPYWASISVSKVYMRVGPSMNYPIEWVYQREGLPVKVLRVNEGWRYVEDPDGMRGWMAARLLTRTRGAIVIGEGAADIRGEGSASAPLRWHVEPGVVGELGECTGGWCEFSVRGHRGFVNAERLWGDGVP</sequence>
<name>A0ABV0CW57_9SPHN</name>
<accession>A0ABV0CW57</accession>
<dbReference type="RefSeq" id="WP_346784519.1">
    <property type="nucleotide sequence ID" value="NZ_JBDLBR010000002.1"/>
</dbReference>
<keyword evidence="3" id="KW-1185">Reference proteome</keyword>
<feature type="signal peptide" evidence="1">
    <location>
        <begin position="1"/>
        <end position="24"/>
    </location>
</feature>
<evidence type="ECO:0000256" key="1">
    <source>
        <dbReference type="SAM" id="SignalP"/>
    </source>
</evidence>
<reference evidence="2 3" key="1">
    <citation type="submission" date="2024-05" db="EMBL/GenBank/DDBJ databases">
        <authorList>
            <person name="Park S."/>
        </authorList>
    </citation>
    <scope>NUCLEOTIDE SEQUENCE [LARGE SCALE GENOMIC DNA]</scope>
    <source>
        <strain evidence="2 3">DGU5</strain>
    </source>
</reference>
<dbReference type="Proteomes" id="UP001484535">
    <property type="component" value="Unassembled WGS sequence"/>
</dbReference>
<keyword evidence="1" id="KW-0732">Signal</keyword>
<organism evidence="2 3">
    <name type="scientific">Aurantiacibacter flavus</name>
    <dbReference type="NCBI Taxonomy" id="3145232"/>
    <lineage>
        <taxon>Bacteria</taxon>
        <taxon>Pseudomonadati</taxon>
        <taxon>Pseudomonadota</taxon>
        <taxon>Alphaproteobacteria</taxon>
        <taxon>Sphingomonadales</taxon>
        <taxon>Erythrobacteraceae</taxon>
        <taxon>Aurantiacibacter</taxon>
    </lineage>
</organism>
<dbReference type="EMBL" id="JBDLBR010000002">
    <property type="protein sequence ID" value="MEN7537068.1"/>
    <property type="molecule type" value="Genomic_DNA"/>
</dbReference>
<dbReference type="Gene3D" id="2.30.30.40">
    <property type="entry name" value="SH3 Domains"/>
    <property type="match status" value="1"/>
</dbReference>
<dbReference type="PROSITE" id="PS51257">
    <property type="entry name" value="PROKAR_LIPOPROTEIN"/>
    <property type="match status" value="1"/>
</dbReference>
<evidence type="ECO:0000313" key="2">
    <source>
        <dbReference type="EMBL" id="MEN7537068.1"/>
    </source>
</evidence>